<keyword evidence="4 5" id="KW-0326">Glycosidase</keyword>
<dbReference type="RefSeq" id="WP_221312603.1">
    <property type="nucleotide sequence ID" value="NZ_JACHIP010000002.1"/>
</dbReference>
<dbReference type="Gene3D" id="2.60.40.1180">
    <property type="entry name" value="Golgi alpha-mannosidase II"/>
    <property type="match status" value="1"/>
</dbReference>
<evidence type="ECO:0000256" key="6">
    <source>
        <dbReference type="SAM" id="SignalP"/>
    </source>
</evidence>
<sequence>MSKPSLPCRSLAVAALSLAFAFTLTAQKGVLAPTPPMGWNSWDSYGLTITEDQFKANVEVEAARLKLAGYSYAVVDEGWYLGNPESADKHPETLAYRMDANGLYQPSLNRFATAKGNEGFAPLAKFVHDKGLKFGIHIIRGVPKGAVKANLSVAGSGYRISDLADTSDTCPWNPDNFGVKNNAAGQAWYDSMFKQYAAWGVDYVKVDCIASHPYKADEIAMIHNAILKTRRPIILSLSPGPAPLENAVAFGEKAQLWRISNDVWDRWTAPQDKDLFPQPIKAQFAVIDSWTKYVKPGNWPDADMLPLGTLGPVPGWGEPRETRLTHDEQRTLISLWCIAREPLFFGGNLTKLDDWTASLLTNPEVIAMDQHGHDQHLAATDGDVVAWTSKGAAGAEYLAIFNRGDAPAEVKQPFAHYGLTGKAYRSTELWTKVETPTADSVSATLPPHGAVLFELKP</sequence>
<dbReference type="InterPro" id="IPR002241">
    <property type="entry name" value="Glyco_hydro_27"/>
</dbReference>
<evidence type="ECO:0000313" key="9">
    <source>
        <dbReference type="Proteomes" id="UP000540989"/>
    </source>
</evidence>
<dbReference type="Proteomes" id="UP000540989">
    <property type="component" value="Unassembled WGS sequence"/>
</dbReference>
<dbReference type="InterPro" id="IPR017853">
    <property type="entry name" value="GH"/>
</dbReference>
<comment type="similarity">
    <text evidence="1 5">Belongs to the glycosyl hydrolase 27 family.</text>
</comment>
<proteinExistence type="inferred from homology"/>
<keyword evidence="3 5" id="KW-0378">Hydrolase</keyword>
<evidence type="ECO:0000256" key="4">
    <source>
        <dbReference type="ARBA" id="ARBA00023295"/>
    </source>
</evidence>
<evidence type="ECO:0000256" key="5">
    <source>
        <dbReference type="RuleBase" id="RU361168"/>
    </source>
</evidence>
<dbReference type="InterPro" id="IPR013785">
    <property type="entry name" value="Aldolase_TIM"/>
</dbReference>
<dbReference type="Gene3D" id="3.20.20.70">
    <property type="entry name" value="Aldolase class I"/>
    <property type="match status" value="1"/>
</dbReference>
<keyword evidence="9" id="KW-1185">Reference proteome</keyword>
<name>A0A7W8E4B7_9BACT</name>
<accession>A0A7W8E4B7</accession>
<dbReference type="Pfam" id="PF16499">
    <property type="entry name" value="Melibiase_2"/>
    <property type="match status" value="2"/>
</dbReference>
<dbReference type="SUPFAM" id="SSF51011">
    <property type="entry name" value="Glycosyl hydrolase domain"/>
    <property type="match status" value="1"/>
</dbReference>
<dbReference type="SUPFAM" id="SSF51445">
    <property type="entry name" value="(Trans)glycosidases"/>
    <property type="match status" value="1"/>
</dbReference>
<gene>
    <name evidence="8" type="ORF">HDF16_001675</name>
</gene>
<dbReference type="EC" id="3.2.1.22" evidence="5"/>
<keyword evidence="2 6" id="KW-0732">Signal</keyword>
<feature type="chain" id="PRO_5031212467" description="Alpha-galactosidase" evidence="6">
    <location>
        <begin position="27"/>
        <end position="457"/>
    </location>
</feature>
<dbReference type="GO" id="GO:0004557">
    <property type="term" value="F:alpha-galactosidase activity"/>
    <property type="evidence" value="ECO:0007669"/>
    <property type="project" value="UniProtKB-EC"/>
</dbReference>
<dbReference type="PANTHER" id="PTHR11452">
    <property type="entry name" value="ALPHA-GALACTOSIDASE/ALPHA-N-ACETYLGALACTOSAMINIDASE"/>
    <property type="match status" value="1"/>
</dbReference>
<dbReference type="PRINTS" id="PR00740">
    <property type="entry name" value="GLHYDRLASE27"/>
</dbReference>
<evidence type="ECO:0000256" key="2">
    <source>
        <dbReference type="ARBA" id="ARBA00022729"/>
    </source>
</evidence>
<dbReference type="Pfam" id="PF17801">
    <property type="entry name" value="Melibiase_C"/>
    <property type="match status" value="1"/>
</dbReference>
<feature type="signal peptide" evidence="6">
    <location>
        <begin position="1"/>
        <end position="26"/>
    </location>
</feature>
<dbReference type="AlphaFoldDB" id="A0A7W8E4B7"/>
<dbReference type="InterPro" id="IPR041233">
    <property type="entry name" value="Melibiase_C"/>
</dbReference>
<organism evidence="8 9">
    <name type="scientific">Granulicella aggregans</name>
    <dbReference type="NCBI Taxonomy" id="474949"/>
    <lineage>
        <taxon>Bacteria</taxon>
        <taxon>Pseudomonadati</taxon>
        <taxon>Acidobacteriota</taxon>
        <taxon>Terriglobia</taxon>
        <taxon>Terriglobales</taxon>
        <taxon>Acidobacteriaceae</taxon>
        <taxon>Granulicella</taxon>
    </lineage>
</organism>
<dbReference type="CDD" id="cd14792">
    <property type="entry name" value="GH27"/>
    <property type="match status" value="1"/>
</dbReference>
<reference evidence="8 9" key="1">
    <citation type="submission" date="2020-08" db="EMBL/GenBank/DDBJ databases">
        <title>Genomic Encyclopedia of Type Strains, Phase IV (KMG-V): Genome sequencing to study the core and pangenomes of soil and plant-associated prokaryotes.</title>
        <authorList>
            <person name="Whitman W."/>
        </authorList>
    </citation>
    <scope>NUCLEOTIDE SEQUENCE [LARGE SCALE GENOMIC DNA]</scope>
    <source>
        <strain evidence="8 9">M8UP14</strain>
    </source>
</reference>
<feature type="domain" description="Alpha galactosidase C-terminal" evidence="7">
    <location>
        <begin position="381"/>
        <end position="455"/>
    </location>
</feature>
<keyword evidence="5" id="KW-1015">Disulfide bond</keyword>
<dbReference type="EMBL" id="JACHIP010000002">
    <property type="protein sequence ID" value="MBB5056990.1"/>
    <property type="molecule type" value="Genomic_DNA"/>
</dbReference>
<evidence type="ECO:0000259" key="7">
    <source>
        <dbReference type="Pfam" id="PF17801"/>
    </source>
</evidence>
<comment type="caution">
    <text evidence="8">The sequence shown here is derived from an EMBL/GenBank/DDBJ whole genome shotgun (WGS) entry which is preliminary data.</text>
</comment>
<dbReference type="PANTHER" id="PTHR11452:SF42">
    <property type="entry name" value="ALPHA-GALACTOSIDASE"/>
    <property type="match status" value="1"/>
</dbReference>
<dbReference type="GO" id="GO:0005975">
    <property type="term" value="P:carbohydrate metabolic process"/>
    <property type="evidence" value="ECO:0007669"/>
    <property type="project" value="InterPro"/>
</dbReference>
<evidence type="ECO:0000313" key="8">
    <source>
        <dbReference type="EMBL" id="MBB5056990.1"/>
    </source>
</evidence>
<comment type="catalytic activity">
    <reaction evidence="5">
        <text>Hydrolysis of terminal, non-reducing alpha-D-galactose residues in alpha-D-galactosides, including galactose oligosaccharides, galactomannans and galactolipids.</text>
        <dbReference type="EC" id="3.2.1.22"/>
    </reaction>
</comment>
<dbReference type="InterPro" id="IPR013780">
    <property type="entry name" value="Glyco_hydro_b"/>
</dbReference>
<evidence type="ECO:0000256" key="1">
    <source>
        <dbReference type="ARBA" id="ARBA00009743"/>
    </source>
</evidence>
<evidence type="ECO:0000256" key="3">
    <source>
        <dbReference type="ARBA" id="ARBA00022801"/>
    </source>
</evidence>
<protein>
    <recommendedName>
        <fullName evidence="5">Alpha-galactosidase</fullName>
        <ecNumber evidence="5">3.2.1.22</ecNumber>
    </recommendedName>
    <alternativeName>
        <fullName evidence="5">Melibiase</fullName>
    </alternativeName>
</protein>